<organism evidence="5 6">
    <name type="scientific">Flavihumibacter petaseus NBRC 106054</name>
    <dbReference type="NCBI Taxonomy" id="1220578"/>
    <lineage>
        <taxon>Bacteria</taxon>
        <taxon>Pseudomonadati</taxon>
        <taxon>Bacteroidota</taxon>
        <taxon>Chitinophagia</taxon>
        <taxon>Chitinophagales</taxon>
        <taxon>Chitinophagaceae</taxon>
        <taxon>Flavihumibacter</taxon>
    </lineage>
</organism>
<dbReference type="InterPro" id="IPR009061">
    <property type="entry name" value="DNA-bd_dom_put_sf"/>
</dbReference>
<dbReference type="GO" id="GO:0031419">
    <property type="term" value="F:cobalamin binding"/>
    <property type="evidence" value="ECO:0007669"/>
    <property type="project" value="InterPro"/>
</dbReference>
<dbReference type="InterPro" id="IPR000551">
    <property type="entry name" value="MerR-type_HTH_dom"/>
</dbReference>
<keyword evidence="6" id="KW-1185">Reference proteome</keyword>
<keyword evidence="3" id="KW-0804">Transcription</keyword>
<dbReference type="Gene3D" id="3.40.50.280">
    <property type="entry name" value="Cobalamin-binding domain"/>
    <property type="match status" value="1"/>
</dbReference>
<evidence type="ECO:0000256" key="2">
    <source>
        <dbReference type="ARBA" id="ARBA00023125"/>
    </source>
</evidence>
<dbReference type="OrthoDB" id="9800334at2"/>
<evidence type="ECO:0000256" key="1">
    <source>
        <dbReference type="ARBA" id="ARBA00023015"/>
    </source>
</evidence>
<dbReference type="InterPro" id="IPR047057">
    <property type="entry name" value="MerR_fam"/>
</dbReference>
<dbReference type="GO" id="GO:0046872">
    <property type="term" value="F:metal ion binding"/>
    <property type="evidence" value="ECO:0007669"/>
    <property type="project" value="InterPro"/>
</dbReference>
<dbReference type="Gene3D" id="1.10.1240.10">
    <property type="entry name" value="Methionine synthase domain"/>
    <property type="match status" value="1"/>
</dbReference>
<gene>
    <name evidence="5" type="ORF">FPE01S_02_10430</name>
</gene>
<dbReference type="PROSITE" id="PS50937">
    <property type="entry name" value="HTH_MERR_2"/>
    <property type="match status" value="1"/>
</dbReference>
<keyword evidence="2" id="KW-0238">DNA-binding</keyword>
<evidence type="ECO:0000259" key="4">
    <source>
        <dbReference type="PROSITE" id="PS50937"/>
    </source>
</evidence>
<dbReference type="Pfam" id="PF13411">
    <property type="entry name" value="MerR_1"/>
    <property type="match status" value="1"/>
</dbReference>
<dbReference type="STRING" id="1220578.FPE01S_02_10430"/>
<name>A0A0E9N1P5_9BACT</name>
<dbReference type="InterPro" id="IPR036724">
    <property type="entry name" value="Cobalamin-bd_sf"/>
</dbReference>
<dbReference type="RefSeq" id="WP_052955843.1">
    <property type="nucleotide sequence ID" value="NZ_BBWV01000002.1"/>
</dbReference>
<dbReference type="GO" id="GO:0003700">
    <property type="term" value="F:DNA-binding transcription factor activity"/>
    <property type="evidence" value="ECO:0007669"/>
    <property type="project" value="InterPro"/>
</dbReference>
<evidence type="ECO:0000313" key="6">
    <source>
        <dbReference type="Proteomes" id="UP000033121"/>
    </source>
</evidence>
<protein>
    <submittedName>
        <fullName evidence="5">Putative MerR family transcriptional regulator</fullName>
    </submittedName>
</protein>
<dbReference type="EMBL" id="BBWV01000002">
    <property type="protein sequence ID" value="GAO43937.1"/>
    <property type="molecule type" value="Genomic_DNA"/>
</dbReference>
<dbReference type="SUPFAM" id="SSF46955">
    <property type="entry name" value="Putative DNA-binding domain"/>
    <property type="match status" value="1"/>
</dbReference>
<dbReference type="SMART" id="SM00422">
    <property type="entry name" value="HTH_MERR"/>
    <property type="match status" value="1"/>
</dbReference>
<evidence type="ECO:0000256" key="3">
    <source>
        <dbReference type="ARBA" id="ARBA00023163"/>
    </source>
</evidence>
<dbReference type="SUPFAM" id="SSF52242">
    <property type="entry name" value="Cobalamin (vitamin B12)-binding domain"/>
    <property type="match status" value="1"/>
</dbReference>
<reference evidence="5 6" key="1">
    <citation type="submission" date="2015-04" db="EMBL/GenBank/DDBJ databases">
        <title>Whole genome shotgun sequence of Flavihumibacter petaseus NBRC 106054.</title>
        <authorList>
            <person name="Miyazawa S."/>
            <person name="Hosoyama A."/>
            <person name="Hashimoto M."/>
            <person name="Noguchi M."/>
            <person name="Tsuchikane K."/>
            <person name="Ohji S."/>
            <person name="Yamazoe A."/>
            <person name="Ichikawa N."/>
            <person name="Kimura A."/>
            <person name="Fujita N."/>
        </authorList>
    </citation>
    <scope>NUCLEOTIDE SEQUENCE [LARGE SCALE GENOMIC DNA]</scope>
    <source>
        <strain evidence="5 6">NBRC 106054</strain>
    </source>
</reference>
<feature type="domain" description="HTH merR-type" evidence="4">
    <location>
        <begin position="3"/>
        <end position="72"/>
    </location>
</feature>
<dbReference type="AlphaFoldDB" id="A0A0E9N1P5"/>
<dbReference type="GO" id="GO:0003677">
    <property type="term" value="F:DNA binding"/>
    <property type="evidence" value="ECO:0007669"/>
    <property type="project" value="UniProtKB-KW"/>
</dbReference>
<comment type="caution">
    <text evidence="5">The sequence shown here is derived from an EMBL/GenBank/DDBJ whole genome shotgun (WGS) entry which is preliminary data.</text>
</comment>
<dbReference type="PANTHER" id="PTHR30204:SF67">
    <property type="entry name" value="HTH-TYPE TRANSCRIPTIONAL REGULATOR MLRA-RELATED"/>
    <property type="match status" value="1"/>
</dbReference>
<dbReference type="CDD" id="cd01104">
    <property type="entry name" value="HTH_MlrA-CarA"/>
    <property type="match status" value="1"/>
</dbReference>
<evidence type="ECO:0000313" key="5">
    <source>
        <dbReference type="EMBL" id="GAO43937.1"/>
    </source>
</evidence>
<sequence length="297" mass="33892">MNHFTINDIENLTGIKAHTLRIWEQRYGVCPAKRKESGHRFYDDEDLKHILRLALLYKYGHKISHLAAMTETELKQLAHSIENCCQHEGHVLQLLEATQAFDQQRFNHILDALILRLGFEKAVLEVMFPYLEKIGMYWLIDRAIPAQEHFGSNLILRKIVLAIESLPRPVYHTGRRALLFTPAGEPHEIPLLFMAWLLRKNGTPVLYLGKEASWEALNDVLAVHGITHIYTHLITQLCENNPMDALAALKTNFPHVSIVISGKQKAWPVPAKGINWLETDNALLAFASDHEGQPRLA</sequence>
<dbReference type="PANTHER" id="PTHR30204">
    <property type="entry name" value="REDOX-CYCLING DRUG-SENSING TRANSCRIPTIONAL ACTIVATOR SOXR"/>
    <property type="match status" value="1"/>
</dbReference>
<proteinExistence type="predicted"/>
<accession>A0A0E9N1P5</accession>
<dbReference type="Gene3D" id="1.10.1660.10">
    <property type="match status" value="1"/>
</dbReference>
<keyword evidence="1" id="KW-0805">Transcription regulation</keyword>
<dbReference type="Proteomes" id="UP000033121">
    <property type="component" value="Unassembled WGS sequence"/>
</dbReference>
<dbReference type="InterPro" id="IPR036594">
    <property type="entry name" value="Meth_synthase_dom"/>
</dbReference>